<organism evidence="2 3">
    <name type="scientific">Rhodopirellula baltica SWK14</name>
    <dbReference type="NCBI Taxonomy" id="993516"/>
    <lineage>
        <taxon>Bacteria</taxon>
        <taxon>Pseudomonadati</taxon>
        <taxon>Planctomycetota</taxon>
        <taxon>Planctomycetia</taxon>
        <taxon>Pirellulales</taxon>
        <taxon>Pirellulaceae</taxon>
        <taxon>Rhodopirellula</taxon>
    </lineage>
</organism>
<gene>
    <name evidence="2" type="ORF">RBSWK_04966</name>
</gene>
<dbReference type="AlphaFoldDB" id="L7CB23"/>
<reference evidence="2 3" key="1">
    <citation type="journal article" date="2013" name="Mar. Genomics">
        <title>Expression of sulfatases in Rhodopirellula baltica and the diversity of sulfatases in the genus Rhodopirellula.</title>
        <authorList>
            <person name="Wegner C.E."/>
            <person name="Richter-Heitmann T."/>
            <person name="Klindworth A."/>
            <person name="Klockow C."/>
            <person name="Richter M."/>
            <person name="Achstetter T."/>
            <person name="Glockner F.O."/>
            <person name="Harder J."/>
        </authorList>
    </citation>
    <scope>NUCLEOTIDE SEQUENCE [LARGE SCALE GENOMIC DNA]</scope>
    <source>
        <strain evidence="2 3">SWK14</strain>
    </source>
</reference>
<evidence type="ECO:0000313" key="2">
    <source>
        <dbReference type="EMBL" id="ELP31228.1"/>
    </source>
</evidence>
<name>L7CB23_RHOBT</name>
<protein>
    <submittedName>
        <fullName evidence="2">Uncharacterized protein</fullName>
    </submittedName>
</protein>
<sequence>MVAERHRVELNTQTYPTPHHRHRSNRFCDVTPPFPSPSVPDRNDCADYAGTPWVFHGSSSKLEPTSASPAN</sequence>
<accession>L7CB23</accession>
<feature type="region of interest" description="Disordered" evidence="1">
    <location>
        <begin position="1"/>
        <end position="26"/>
    </location>
</feature>
<evidence type="ECO:0000256" key="1">
    <source>
        <dbReference type="SAM" id="MobiDB-lite"/>
    </source>
</evidence>
<dbReference type="EMBL" id="AMWG01000132">
    <property type="protein sequence ID" value="ELP31228.1"/>
    <property type="molecule type" value="Genomic_DNA"/>
</dbReference>
<comment type="caution">
    <text evidence="2">The sequence shown here is derived from an EMBL/GenBank/DDBJ whole genome shotgun (WGS) entry which is preliminary data.</text>
</comment>
<evidence type="ECO:0000313" key="3">
    <source>
        <dbReference type="Proteomes" id="UP000010959"/>
    </source>
</evidence>
<proteinExistence type="predicted"/>
<dbReference type="Proteomes" id="UP000010959">
    <property type="component" value="Unassembled WGS sequence"/>
</dbReference>